<feature type="short sequence motif" description="TonB C-terminal box" evidence="15">
    <location>
        <begin position="720"/>
        <end position="737"/>
    </location>
</feature>
<evidence type="ECO:0000256" key="8">
    <source>
        <dbReference type="ARBA" id="ARBA00023004"/>
    </source>
</evidence>
<evidence type="ECO:0000259" key="19">
    <source>
        <dbReference type="Pfam" id="PF07715"/>
    </source>
</evidence>
<dbReference type="GO" id="GO:0009279">
    <property type="term" value="C:cell outer membrane"/>
    <property type="evidence" value="ECO:0007669"/>
    <property type="project" value="UniProtKB-SubCell"/>
</dbReference>
<keyword evidence="13 14" id="KW-0998">Cell outer membrane</keyword>
<dbReference type="GO" id="GO:0038023">
    <property type="term" value="F:signaling receptor activity"/>
    <property type="evidence" value="ECO:0007669"/>
    <property type="project" value="InterPro"/>
</dbReference>
<keyword evidence="5" id="KW-0410">Iron transport</keyword>
<evidence type="ECO:0000313" key="21">
    <source>
        <dbReference type="Proteomes" id="UP000243679"/>
    </source>
</evidence>
<feature type="signal peptide" evidence="17">
    <location>
        <begin position="1"/>
        <end position="25"/>
    </location>
</feature>
<dbReference type="AlphaFoldDB" id="A0A1Q2SMZ7"/>
<evidence type="ECO:0000256" key="14">
    <source>
        <dbReference type="PROSITE-ProRule" id="PRU01360"/>
    </source>
</evidence>
<dbReference type="InterPro" id="IPR036942">
    <property type="entry name" value="Beta-barrel_TonB_sf"/>
</dbReference>
<evidence type="ECO:0000256" key="6">
    <source>
        <dbReference type="ARBA" id="ARBA00022692"/>
    </source>
</evidence>
<comment type="subcellular location">
    <subcellularLocation>
        <location evidence="1 14">Cell outer membrane</location>
        <topology evidence="1 14">Multi-pass membrane protein</topology>
    </subcellularLocation>
</comment>
<sequence>MRKHQWLAPLAIGLCCAWASWGVLADSDQESLKGTYKDKTDRNEDKQEEESQFAIPRVLSSAKATELGTVTVTGSQLSAYHVDSNTALGTDTSVLDTPFSITPIPRKVLTDQASQSLEQAVRNSPGVSISLGEGNQDQLVIRGVVTSSSFFMNGMRDDGLYFRPLYNVDHIDVLKGPAALQFGRGGAGGGIINFVTKKAERREIRHIMVEGGGGADGSPWGHFRGQMDFGTSISDFGAFRFMGMGQDSGTFRDFGFIRRYAANPVFHFDINDRTQIDLTLSYLNDTRLADRGIPSQNGLPVNVSRSQFFGSPTQNRFYSEVTTAQLIINHEVNDDLKLIANFRTFQDNHHYINLYPGSAVSDDGTFEFAGYDHPSERISYQQRLQAIFDFDTGKVHHKMLGGGDYTWQRDFDTELRPGESKNIPGLFTLNNTAIAPLPVDTIVSRHNNIHADEIGVFLQDQITFDEHWMALAGVRFDRFATDARFLEINARTLQINDTWSPRAALMYKPVTNDTMYFSFSRNYTPAGAQLAESLDDPNGANLSPEKVDQYEFGNKLELLDGNMAINIAFFQIDLTNIPSAQPNGDSQLLSIGRQRNRGIELSANGSITDKWNIFANYTYMMEAKNLVAVQDTAAGSQAGLVPRNQFSVWSTYDINEHWGFGGGVHGQSMRYTSFTNEVQLPAFVVGDLMAYYQLKGYRFQVNLNNVSDETYYATASGDNQIMPGMPRTVYASVNMDF</sequence>
<dbReference type="NCBIfam" id="TIGR01783">
    <property type="entry name" value="TonB-siderophor"/>
    <property type="match status" value="1"/>
</dbReference>
<feature type="domain" description="TonB-dependent receptor-like beta-barrel" evidence="18">
    <location>
        <begin position="269"/>
        <end position="706"/>
    </location>
</feature>
<dbReference type="Gene3D" id="2.40.170.20">
    <property type="entry name" value="TonB-dependent receptor, beta-barrel domain"/>
    <property type="match status" value="1"/>
</dbReference>
<organism evidence="20 21">
    <name type="scientific">Candidatus Nitrosoglobus terrae</name>
    <dbReference type="NCBI Taxonomy" id="1630141"/>
    <lineage>
        <taxon>Bacteria</taxon>
        <taxon>Pseudomonadati</taxon>
        <taxon>Pseudomonadota</taxon>
        <taxon>Gammaproteobacteria</taxon>
        <taxon>Chromatiales</taxon>
        <taxon>Chromatiaceae</taxon>
        <taxon>Candidatus Nitrosoglobus</taxon>
    </lineage>
</organism>
<dbReference type="RefSeq" id="WP_096527038.1">
    <property type="nucleotide sequence ID" value="NZ_AP014836.1"/>
</dbReference>
<dbReference type="PROSITE" id="PS01156">
    <property type="entry name" value="TONB_DEPENDENT_REC_2"/>
    <property type="match status" value="1"/>
</dbReference>
<evidence type="ECO:0000256" key="15">
    <source>
        <dbReference type="PROSITE-ProRule" id="PRU10144"/>
    </source>
</evidence>
<dbReference type="Pfam" id="PF00593">
    <property type="entry name" value="TonB_dep_Rec_b-barrel"/>
    <property type="match status" value="1"/>
</dbReference>
<dbReference type="InterPro" id="IPR039426">
    <property type="entry name" value="TonB-dep_rcpt-like"/>
</dbReference>
<dbReference type="InterPro" id="IPR037066">
    <property type="entry name" value="Plug_dom_sf"/>
</dbReference>
<dbReference type="PROSITE" id="PS52016">
    <property type="entry name" value="TONB_DEPENDENT_REC_3"/>
    <property type="match status" value="1"/>
</dbReference>
<evidence type="ECO:0000256" key="3">
    <source>
        <dbReference type="ARBA" id="ARBA00022448"/>
    </source>
</evidence>
<evidence type="ECO:0000256" key="17">
    <source>
        <dbReference type="SAM" id="SignalP"/>
    </source>
</evidence>
<evidence type="ECO:0000256" key="5">
    <source>
        <dbReference type="ARBA" id="ARBA00022496"/>
    </source>
</evidence>
<keyword evidence="11 14" id="KW-0472">Membrane</keyword>
<keyword evidence="10 16" id="KW-0798">TonB box</keyword>
<dbReference type="GO" id="GO:0015344">
    <property type="term" value="F:siderophore uptake transmembrane transporter activity"/>
    <property type="evidence" value="ECO:0007669"/>
    <property type="project" value="TreeGrafter"/>
</dbReference>
<keyword evidence="7 17" id="KW-0732">Signal</keyword>
<dbReference type="PANTHER" id="PTHR32552:SF83">
    <property type="entry name" value="BLR3904 PROTEIN"/>
    <property type="match status" value="1"/>
</dbReference>
<evidence type="ECO:0000256" key="7">
    <source>
        <dbReference type="ARBA" id="ARBA00022729"/>
    </source>
</evidence>
<dbReference type="PANTHER" id="PTHR32552">
    <property type="entry name" value="FERRICHROME IRON RECEPTOR-RELATED"/>
    <property type="match status" value="1"/>
</dbReference>
<protein>
    <submittedName>
        <fullName evidence="20">TonB-dependent siderophore receptor</fullName>
    </submittedName>
</protein>
<dbReference type="EMBL" id="AP014836">
    <property type="protein sequence ID" value="BAW80492.1"/>
    <property type="molecule type" value="Genomic_DNA"/>
</dbReference>
<evidence type="ECO:0000256" key="11">
    <source>
        <dbReference type="ARBA" id="ARBA00023136"/>
    </source>
</evidence>
<keyword evidence="8" id="KW-0408">Iron</keyword>
<dbReference type="SUPFAM" id="SSF56935">
    <property type="entry name" value="Porins"/>
    <property type="match status" value="1"/>
</dbReference>
<dbReference type="Proteomes" id="UP000243679">
    <property type="component" value="Chromosome"/>
</dbReference>
<evidence type="ECO:0000256" key="10">
    <source>
        <dbReference type="ARBA" id="ARBA00023077"/>
    </source>
</evidence>
<keyword evidence="21" id="KW-1185">Reference proteome</keyword>
<dbReference type="InterPro" id="IPR000531">
    <property type="entry name" value="Beta-barrel_TonB"/>
</dbReference>
<gene>
    <name evidence="20" type="ORF">TAO_1122</name>
</gene>
<evidence type="ECO:0000256" key="12">
    <source>
        <dbReference type="ARBA" id="ARBA00023170"/>
    </source>
</evidence>
<feature type="chain" id="PRO_5010322766" evidence="17">
    <location>
        <begin position="26"/>
        <end position="737"/>
    </location>
</feature>
<dbReference type="GO" id="GO:0015891">
    <property type="term" value="P:siderophore transport"/>
    <property type="evidence" value="ECO:0007669"/>
    <property type="project" value="InterPro"/>
</dbReference>
<dbReference type="CDD" id="cd01347">
    <property type="entry name" value="ligand_gated_channel"/>
    <property type="match status" value="1"/>
</dbReference>
<keyword evidence="9" id="KW-0406">Ion transport</keyword>
<dbReference type="OrthoDB" id="127311at2"/>
<evidence type="ECO:0000256" key="1">
    <source>
        <dbReference type="ARBA" id="ARBA00004571"/>
    </source>
</evidence>
<keyword evidence="3 14" id="KW-0813">Transport</keyword>
<dbReference type="Pfam" id="PF07715">
    <property type="entry name" value="Plug"/>
    <property type="match status" value="1"/>
</dbReference>
<dbReference type="InterPro" id="IPR010917">
    <property type="entry name" value="TonB_rcpt_CS"/>
</dbReference>
<dbReference type="InterPro" id="IPR012910">
    <property type="entry name" value="Plug_dom"/>
</dbReference>
<keyword evidence="6 14" id="KW-0812">Transmembrane</keyword>
<reference evidence="20 21" key="1">
    <citation type="journal article" date="2017" name="ISME J.">
        <title>An acid-tolerant ammonia-oxidizing ?-proteobacterium from soil.</title>
        <authorList>
            <person name="Hayatsu M."/>
            <person name="Tago K."/>
            <person name="Uchiyama I."/>
            <person name="Toyoda A."/>
            <person name="Wang Y."/>
            <person name="Shimomura Y."/>
            <person name="Okubo T."/>
            <person name="Kurisu F."/>
            <person name="Hirono Y."/>
            <person name="Nonaka K."/>
            <person name="Akiyama H."/>
            <person name="Itoh T."/>
            <person name="Takami H."/>
        </authorList>
    </citation>
    <scope>NUCLEOTIDE SEQUENCE [LARGE SCALE GENOMIC DNA]</scope>
    <source>
        <strain evidence="20 21">TAO100</strain>
    </source>
</reference>
<evidence type="ECO:0000313" key="20">
    <source>
        <dbReference type="EMBL" id="BAW80492.1"/>
    </source>
</evidence>
<dbReference type="Gene3D" id="2.170.130.10">
    <property type="entry name" value="TonB-dependent receptor, plug domain"/>
    <property type="match status" value="1"/>
</dbReference>
<evidence type="ECO:0000256" key="13">
    <source>
        <dbReference type="ARBA" id="ARBA00023237"/>
    </source>
</evidence>
<feature type="domain" description="TonB-dependent receptor plug" evidence="19">
    <location>
        <begin position="94"/>
        <end position="189"/>
    </location>
</feature>
<evidence type="ECO:0000256" key="2">
    <source>
        <dbReference type="ARBA" id="ARBA00009810"/>
    </source>
</evidence>
<dbReference type="KEGG" id="ntt:TAO_1122"/>
<evidence type="ECO:0000256" key="16">
    <source>
        <dbReference type="RuleBase" id="RU003357"/>
    </source>
</evidence>
<dbReference type="InterPro" id="IPR010105">
    <property type="entry name" value="TonB_sidphr_rcpt"/>
</dbReference>
<comment type="similarity">
    <text evidence="2 14 16">Belongs to the TonB-dependent receptor family.</text>
</comment>
<evidence type="ECO:0000256" key="9">
    <source>
        <dbReference type="ARBA" id="ARBA00023065"/>
    </source>
</evidence>
<keyword evidence="12 20" id="KW-0675">Receptor</keyword>
<keyword evidence="4 14" id="KW-1134">Transmembrane beta strand</keyword>
<proteinExistence type="inferred from homology"/>
<evidence type="ECO:0000259" key="18">
    <source>
        <dbReference type="Pfam" id="PF00593"/>
    </source>
</evidence>
<accession>A0A1Q2SMZ7</accession>
<evidence type="ECO:0000256" key="4">
    <source>
        <dbReference type="ARBA" id="ARBA00022452"/>
    </source>
</evidence>
<name>A0A1Q2SMZ7_9GAMM</name>